<proteinExistence type="inferred from homology"/>
<feature type="compositionally biased region" description="Polar residues" evidence="8">
    <location>
        <begin position="520"/>
        <end position="541"/>
    </location>
</feature>
<evidence type="ECO:0000256" key="4">
    <source>
        <dbReference type="ARBA" id="ARBA00022670"/>
    </source>
</evidence>
<sequence length="1186" mass="129136">MAKTKAPTPQEIYRQRRQREERERVAYLPPGLINHGNTCFMNSVLQGLIATRVLADLVYFNPIPEEIQNTSATPIVSTRSPQLTNGHVFAGPYKQPYVDAMPIGDMFLNTVYKAWGVQAGRRREVLSPRNLLTTLGRKYDQYLDFAQQDAHEFLRILLDAMRMEEFDLIKQRQPLPPLKKRRRTTITHSSLRESQDSAISDLSPQIEIAGTPSGSQLTTPNGSALPHDSLPLMSFVDMVFGGRLTSILVCQKCKHVSQTYEDFNDISLSIKPEDYAPHRKRERLKKFVGRLTTFPGAAASAQKDKPVISGSDNSLVPNHTVELLRSANGALTSSGDKEPKLPGGSTEEVANEALKKRDLDTDTTLKALTGTSTEKTKTMLSVDAIREDDAENASDSSHVLVNIIGPEEKHVEFVESRKDKDNGMGEKDAKESKEKKEDSWVKIGRRISLNIGLGRPKDKEKDKEKDKKERDRKARSMDRGFLSVAAIKEAVSPESPSMQKSQSGGALSSLAPESSAPKSRVSSDSVIRPATSSVAEFPSTSKHSRPLPPAASLSTNSISTSSPKRNLSPLRPASTKQTPSTSAMPPPRSKSPKPPKPSSAEQEYLKKILADVASPSANPFTIFRPPLPHRHASDHPSIASSSSDKDKDKSGSAAWLGLGVRPFTGIEECLRLFTSVEVLDGENMVGCRRCWKIQNGALNPSKRDDSDADEDEDEEDVPMPIPIPIEVEDRDQSQKPPLTVLPPSLNLSTTSNSSPVQLHASHSTPTVSFYSNTDRRSVSSLPISVSDVNLSMAKETRSPEDSPDSPLSLSVISESSVTTGQTTESETAQIQGPGGLPIPVIMTTTETIVPSETNASTPNESSSESQYSSASEGLSQSSEALMMAAATSAVNGRHPPNTQHVSYSKDSLVIPTRSRYGNRKAAETPNTTDEGSSGDESDTSVGTSVSAESGFANGHQPLVKASSSQSAATSPGQAQPKPQKKPSKPKPTLMRPAYKRYLIATPPPILVIHLKRFQQTSKSPLMMSFSHGFKKLDDYVSFPEHLDLSPFLAPRKEDYGLGKKGRSRKAKDKIREKISPKEEPCMYRLYAVVVHIGNMLGGHYVAYTALPTKPPLHHSSSAGTSAADPASASSTTNTPSSEKPTSTTSAPEPEPPVAREWAYISDTTVRLTSLEEVLNSKAYLCMYERC</sequence>
<feature type="compositionally biased region" description="Polar residues" evidence="8">
    <location>
        <begin position="760"/>
        <end position="776"/>
    </location>
</feature>
<feature type="region of interest" description="Disordered" evidence="8">
    <location>
        <begin position="698"/>
        <end position="776"/>
    </location>
</feature>
<feature type="compositionally biased region" description="Low complexity" evidence="8">
    <location>
        <begin position="736"/>
        <end position="756"/>
    </location>
</feature>
<dbReference type="PROSITE" id="PS00972">
    <property type="entry name" value="USP_1"/>
    <property type="match status" value="1"/>
</dbReference>
<evidence type="ECO:0000256" key="5">
    <source>
        <dbReference type="ARBA" id="ARBA00022786"/>
    </source>
</evidence>
<dbReference type="EMBL" id="MU157921">
    <property type="protein sequence ID" value="KAF9523266.1"/>
    <property type="molecule type" value="Genomic_DNA"/>
</dbReference>
<dbReference type="PANTHER" id="PTHR24006:SF888">
    <property type="entry name" value="UBIQUITIN CARBOXYL-TERMINAL HYDROLASE 30"/>
    <property type="match status" value="1"/>
</dbReference>
<comment type="caution">
    <text evidence="10">The sequence shown here is derived from an EMBL/GenBank/DDBJ whole genome shotgun (WGS) entry which is preliminary data.</text>
</comment>
<dbReference type="OrthoDB" id="420187at2759"/>
<gene>
    <name evidence="10" type="ORF">CPB83DRAFT_863137</name>
</gene>
<dbReference type="PROSITE" id="PS50235">
    <property type="entry name" value="USP_3"/>
    <property type="match status" value="1"/>
</dbReference>
<dbReference type="InterPro" id="IPR001394">
    <property type="entry name" value="Peptidase_C19_UCH"/>
</dbReference>
<feature type="compositionally biased region" description="Basic and acidic residues" evidence="8">
    <location>
        <begin position="413"/>
        <end position="440"/>
    </location>
</feature>
<feature type="region of interest" description="Disordered" evidence="8">
    <location>
        <begin position="177"/>
        <end position="199"/>
    </location>
</feature>
<evidence type="ECO:0000256" key="3">
    <source>
        <dbReference type="ARBA" id="ARBA00012759"/>
    </source>
</evidence>
<feature type="compositionally biased region" description="Polar residues" evidence="8">
    <location>
        <begin position="961"/>
        <end position="973"/>
    </location>
</feature>
<dbReference type="InterPro" id="IPR038765">
    <property type="entry name" value="Papain-like_cys_pep_sf"/>
</dbReference>
<keyword evidence="11" id="KW-1185">Reference proteome</keyword>
<dbReference type="GO" id="GO:0005829">
    <property type="term" value="C:cytosol"/>
    <property type="evidence" value="ECO:0007669"/>
    <property type="project" value="TreeGrafter"/>
</dbReference>
<evidence type="ECO:0000313" key="10">
    <source>
        <dbReference type="EMBL" id="KAF9523266.1"/>
    </source>
</evidence>
<dbReference type="InterPro" id="IPR018200">
    <property type="entry name" value="USP_CS"/>
</dbReference>
<feature type="region of interest" description="Disordered" evidence="8">
    <location>
        <begin position="791"/>
        <end position="989"/>
    </location>
</feature>
<organism evidence="10 11">
    <name type="scientific">Crepidotus variabilis</name>
    <dbReference type="NCBI Taxonomy" id="179855"/>
    <lineage>
        <taxon>Eukaryota</taxon>
        <taxon>Fungi</taxon>
        <taxon>Dikarya</taxon>
        <taxon>Basidiomycota</taxon>
        <taxon>Agaricomycotina</taxon>
        <taxon>Agaricomycetes</taxon>
        <taxon>Agaricomycetidae</taxon>
        <taxon>Agaricales</taxon>
        <taxon>Agaricineae</taxon>
        <taxon>Crepidotaceae</taxon>
        <taxon>Crepidotus</taxon>
    </lineage>
</organism>
<evidence type="ECO:0000313" key="11">
    <source>
        <dbReference type="Proteomes" id="UP000807306"/>
    </source>
</evidence>
<evidence type="ECO:0000256" key="8">
    <source>
        <dbReference type="SAM" id="MobiDB-lite"/>
    </source>
</evidence>
<keyword evidence="7" id="KW-0788">Thiol protease</keyword>
<dbReference type="Gene3D" id="3.90.70.10">
    <property type="entry name" value="Cysteine proteinases"/>
    <property type="match status" value="2"/>
</dbReference>
<evidence type="ECO:0000256" key="2">
    <source>
        <dbReference type="ARBA" id="ARBA00009085"/>
    </source>
</evidence>
<dbReference type="Pfam" id="PF00443">
    <property type="entry name" value="UCH"/>
    <property type="match status" value="1"/>
</dbReference>
<keyword evidence="5" id="KW-0833">Ubl conjugation pathway</keyword>
<feature type="compositionally biased region" description="Acidic residues" evidence="8">
    <location>
        <begin position="706"/>
        <end position="717"/>
    </location>
</feature>
<dbReference type="GO" id="GO:0006508">
    <property type="term" value="P:proteolysis"/>
    <property type="evidence" value="ECO:0007669"/>
    <property type="project" value="UniProtKB-KW"/>
</dbReference>
<evidence type="ECO:0000256" key="1">
    <source>
        <dbReference type="ARBA" id="ARBA00000707"/>
    </source>
</evidence>
<evidence type="ECO:0000259" key="9">
    <source>
        <dbReference type="PROSITE" id="PS50235"/>
    </source>
</evidence>
<accession>A0A9P6E657</accession>
<dbReference type="GO" id="GO:0004843">
    <property type="term" value="F:cysteine-type deubiquitinase activity"/>
    <property type="evidence" value="ECO:0007669"/>
    <property type="project" value="UniProtKB-EC"/>
</dbReference>
<feature type="compositionally biased region" description="Low complexity" evidence="8">
    <location>
        <begin position="1115"/>
        <end position="1147"/>
    </location>
</feature>
<comment type="catalytic activity">
    <reaction evidence="1">
        <text>Thiol-dependent hydrolysis of ester, thioester, amide, peptide and isopeptide bonds formed by the C-terminal Gly of ubiquitin (a 76-residue protein attached to proteins as an intracellular targeting signal).</text>
        <dbReference type="EC" id="3.4.19.12"/>
    </reaction>
</comment>
<dbReference type="PROSITE" id="PS00973">
    <property type="entry name" value="USP_2"/>
    <property type="match status" value="1"/>
</dbReference>
<evidence type="ECO:0000256" key="6">
    <source>
        <dbReference type="ARBA" id="ARBA00022801"/>
    </source>
</evidence>
<reference evidence="10" key="1">
    <citation type="submission" date="2020-11" db="EMBL/GenBank/DDBJ databases">
        <authorList>
            <consortium name="DOE Joint Genome Institute"/>
            <person name="Ahrendt S."/>
            <person name="Riley R."/>
            <person name="Andreopoulos W."/>
            <person name="Labutti K."/>
            <person name="Pangilinan J."/>
            <person name="Ruiz-Duenas F.J."/>
            <person name="Barrasa J.M."/>
            <person name="Sanchez-Garcia M."/>
            <person name="Camarero S."/>
            <person name="Miyauchi S."/>
            <person name="Serrano A."/>
            <person name="Linde D."/>
            <person name="Babiker R."/>
            <person name="Drula E."/>
            <person name="Ayuso-Fernandez I."/>
            <person name="Pacheco R."/>
            <person name="Padilla G."/>
            <person name="Ferreira P."/>
            <person name="Barriuso J."/>
            <person name="Kellner H."/>
            <person name="Castanera R."/>
            <person name="Alfaro M."/>
            <person name="Ramirez L."/>
            <person name="Pisabarro A.G."/>
            <person name="Kuo A."/>
            <person name="Tritt A."/>
            <person name="Lipzen A."/>
            <person name="He G."/>
            <person name="Yan M."/>
            <person name="Ng V."/>
            <person name="Cullen D."/>
            <person name="Martin F."/>
            <person name="Rosso M.-N."/>
            <person name="Henrissat B."/>
            <person name="Hibbett D."/>
            <person name="Martinez A.T."/>
            <person name="Grigoriev I.V."/>
        </authorList>
    </citation>
    <scope>NUCLEOTIDE SEQUENCE</scope>
    <source>
        <strain evidence="10">CBS 506.95</strain>
    </source>
</reference>
<dbReference type="SUPFAM" id="SSF54001">
    <property type="entry name" value="Cysteine proteinases"/>
    <property type="match status" value="1"/>
</dbReference>
<dbReference type="AlphaFoldDB" id="A0A9P6E657"/>
<keyword evidence="6" id="KW-0378">Hydrolase</keyword>
<feature type="region of interest" description="Disordered" evidence="8">
    <location>
        <begin position="1"/>
        <end position="20"/>
    </location>
</feature>
<dbReference type="GO" id="GO:0016579">
    <property type="term" value="P:protein deubiquitination"/>
    <property type="evidence" value="ECO:0007669"/>
    <property type="project" value="InterPro"/>
</dbReference>
<feature type="compositionally biased region" description="Polar residues" evidence="8">
    <location>
        <begin position="896"/>
        <end position="905"/>
    </location>
</feature>
<keyword evidence="4" id="KW-0645">Protease</keyword>
<feature type="compositionally biased region" description="Low complexity" evidence="8">
    <location>
        <begin position="503"/>
        <end position="519"/>
    </location>
</feature>
<feature type="domain" description="USP" evidence="9">
    <location>
        <begin position="30"/>
        <end position="1186"/>
    </location>
</feature>
<dbReference type="InterPro" id="IPR028889">
    <property type="entry name" value="USP"/>
</dbReference>
<feature type="compositionally biased region" description="Pro residues" evidence="8">
    <location>
        <begin position="584"/>
        <end position="597"/>
    </location>
</feature>
<dbReference type="GO" id="GO:0005634">
    <property type="term" value="C:nucleus"/>
    <property type="evidence" value="ECO:0007669"/>
    <property type="project" value="TreeGrafter"/>
</dbReference>
<feature type="compositionally biased region" description="Low complexity" evidence="8">
    <location>
        <begin position="851"/>
        <end position="879"/>
    </location>
</feature>
<name>A0A9P6E657_9AGAR</name>
<feature type="compositionally biased region" description="Low complexity" evidence="8">
    <location>
        <begin position="552"/>
        <end position="562"/>
    </location>
</feature>
<comment type="similarity">
    <text evidence="2">Belongs to the peptidase C19 family.</text>
</comment>
<feature type="compositionally biased region" description="Basic and acidic residues" evidence="8">
    <location>
        <begin position="455"/>
        <end position="478"/>
    </location>
</feature>
<dbReference type="PANTHER" id="PTHR24006">
    <property type="entry name" value="UBIQUITIN CARBOXYL-TERMINAL HYDROLASE"/>
    <property type="match status" value="1"/>
</dbReference>
<feature type="region of interest" description="Disordered" evidence="8">
    <location>
        <begin position="413"/>
        <end position="652"/>
    </location>
</feature>
<evidence type="ECO:0000256" key="7">
    <source>
        <dbReference type="ARBA" id="ARBA00022807"/>
    </source>
</evidence>
<feature type="compositionally biased region" description="Polar residues" evidence="8">
    <location>
        <begin position="574"/>
        <end position="583"/>
    </location>
</feature>
<dbReference type="InterPro" id="IPR050164">
    <property type="entry name" value="Peptidase_C19"/>
</dbReference>
<dbReference type="Proteomes" id="UP000807306">
    <property type="component" value="Unassembled WGS sequence"/>
</dbReference>
<protein>
    <recommendedName>
        <fullName evidence="3">ubiquitinyl hydrolase 1</fullName>
        <ecNumber evidence="3">3.4.19.12</ecNumber>
    </recommendedName>
</protein>
<dbReference type="EC" id="3.4.19.12" evidence="3"/>
<feature type="compositionally biased region" description="Low complexity" evidence="8">
    <location>
        <begin position="804"/>
        <end position="817"/>
    </location>
</feature>
<feature type="compositionally biased region" description="Polar residues" evidence="8">
    <location>
        <begin position="818"/>
        <end position="830"/>
    </location>
</feature>
<feature type="region of interest" description="Disordered" evidence="8">
    <location>
        <begin position="1112"/>
        <end position="1154"/>
    </location>
</feature>